<feature type="transmembrane region" description="Helical" evidence="1">
    <location>
        <begin position="41"/>
        <end position="59"/>
    </location>
</feature>
<evidence type="ECO:0000313" key="2">
    <source>
        <dbReference type="EMBL" id="CUO64353.1"/>
    </source>
</evidence>
<organism evidence="2 3">
    <name type="scientific">Bacteroides uniformis</name>
    <dbReference type="NCBI Taxonomy" id="820"/>
    <lineage>
        <taxon>Bacteria</taxon>
        <taxon>Pseudomonadati</taxon>
        <taxon>Bacteroidota</taxon>
        <taxon>Bacteroidia</taxon>
        <taxon>Bacteroidales</taxon>
        <taxon>Bacteroidaceae</taxon>
        <taxon>Bacteroides</taxon>
    </lineage>
</organism>
<protein>
    <submittedName>
        <fullName evidence="2">Uncharacterized protein</fullName>
    </submittedName>
</protein>
<reference evidence="2 3" key="1">
    <citation type="submission" date="2015-09" db="EMBL/GenBank/DDBJ databases">
        <authorList>
            <consortium name="Pathogen Informatics"/>
        </authorList>
    </citation>
    <scope>NUCLEOTIDE SEQUENCE [LARGE SCALE GENOMIC DNA]</scope>
    <source>
        <strain evidence="2 3">2789STDY5608791</strain>
    </source>
</reference>
<dbReference type="Proteomes" id="UP000095419">
    <property type="component" value="Unassembled WGS sequence"/>
</dbReference>
<keyword evidence="1" id="KW-0812">Transmembrane</keyword>
<dbReference type="EMBL" id="CYZF01000005">
    <property type="protein sequence ID" value="CUO64353.1"/>
    <property type="molecule type" value="Genomic_DNA"/>
</dbReference>
<proteinExistence type="predicted"/>
<sequence length="231" mass="27049">MIIRDFINLDNWFITGGEWFIVALFWAKIFMWFILKTSQKVQIIIVISAYLLGILLHTFNCFPEYLKHQHTLVLIPYLYLGILAKGHMETIEKYIKPIGGIITILVENILANKGIWCIPSQDASIELTFINFPIQFFNVLGGTAFVLWLSKKMIGCTFFKTFGMGSLLVYLWNGQVLMLYAMLLHIGFQPHDRYAGFLFYMVVIIFSYISFYFLIPIVYRNKYIKWIVGKY</sequence>
<feature type="transmembrane region" description="Helical" evidence="1">
    <location>
        <begin position="71"/>
        <end position="88"/>
    </location>
</feature>
<feature type="transmembrane region" description="Helical" evidence="1">
    <location>
        <begin position="129"/>
        <end position="150"/>
    </location>
</feature>
<keyword evidence="1" id="KW-1133">Transmembrane helix</keyword>
<feature type="transmembrane region" description="Helical" evidence="1">
    <location>
        <begin position="162"/>
        <end position="188"/>
    </location>
</feature>
<keyword evidence="1" id="KW-0472">Membrane</keyword>
<feature type="transmembrane region" description="Helical" evidence="1">
    <location>
        <begin position="12"/>
        <end position="35"/>
    </location>
</feature>
<accession>A0A174GPJ2</accession>
<feature type="transmembrane region" description="Helical" evidence="1">
    <location>
        <begin position="194"/>
        <end position="215"/>
    </location>
</feature>
<dbReference type="AlphaFoldDB" id="A0A174GPJ2"/>
<name>A0A174GPJ2_BACUN</name>
<gene>
    <name evidence="2" type="ORF">ERS417307_02106</name>
</gene>
<evidence type="ECO:0000256" key="1">
    <source>
        <dbReference type="SAM" id="Phobius"/>
    </source>
</evidence>
<evidence type="ECO:0000313" key="3">
    <source>
        <dbReference type="Proteomes" id="UP000095419"/>
    </source>
</evidence>